<dbReference type="RefSeq" id="WP_038810362.1">
    <property type="nucleotide sequence ID" value="NZ_CABHDR010000031.1"/>
</dbReference>
<dbReference type="Proteomes" id="UP000224303">
    <property type="component" value="Unassembled WGS sequence"/>
</dbReference>
<gene>
    <name evidence="1" type="ORF">CQR37_13810</name>
</gene>
<organism evidence="1 2">
    <name type="scientific">Enterococcus faecium</name>
    <name type="common">Streptococcus faecium</name>
    <dbReference type="NCBI Taxonomy" id="1352"/>
    <lineage>
        <taxon>Bacteria</taxon>
        <taxon>Bacillati</taxon>
        <taxon>Bacillota</taxon>
        <taxon>Bacilli</taxon>
        <taxon>Lactobacillales</taxon>
        <taxon>Enterococcaceae</taxon>
        <taxon>Enterococcus</taxon>
    </lineage>
</organism>
<name>A0A2G0E7R2_ENTFC</name>
<dbReference type="AlphaFoldDB" id="A0A2G0E7R2"/>
<protein>
    <submittedName>
        <fullName evidence="1">Uncharacterized protein</fullName>
    </submittedName>
</protein>
<dbReference type="EMBL" id="PCGC01000063">
    <property type="protein sequence ID" value="PHL20523.1"/>
    <property type="molecule type" value="Genomic_DNA"/>
</dbReference>
<accession>A0A2G0E7R2</accession>
<evidence type="ECO:0000313" key="1">
    <source>
        <dbReference type="EMBL" id="PHL20523.1"/>
    </source>
</evidence>
<comment type="caution">
    <text evidence="1">The sequence shown here is derived from an EMBL/GenBank/DDBJ whole genome shotgun (WGS) entry which is preliminary data.</text>
</comment>
<sequence>MSIDAIISVFSLGGTLIGTFAGIVLSNKLTIYRIEQLEKKVEKHNNLVERTYMLEGRMNEAEHDISEMKGGE</sequence>
<proteinExistence type="predicted"/>
<reference evidence="1 2" key="1">
    <citation type="submission" date="2017-10" db="EMBL/GenBank/DDBJ databases">
        <title>Draft genomes of the Enterococcus faecium isolated from human feces before and after Helicobacter pylori eradication therapy.</title>
        <authorList>
            <person name="Prianichniikov N.A."/>
            <person name="Glushchenko O.E."/>
            <person name="Malakhova M.V."/>
        </authorList>
    </citation>
    <scope>NUCLEOTIDE SEQUENCE [LARGE SCALE GENOMIC DNA]</scope>
    <source>
        <strain evidence="1 2">Hp_5-7</strain>
    </source>
</reference>
<evidence type="ECO:0000313" key="2">
    <source>
        <dbReference type="Proteomes" id="UP000224303"/>
    </source>
</evidence>